<feature type="compositionally biased region" description="Basic and acidic residues" evidence="2">
    <location>
        <begin position="11"/>
        <end position="31"/>
    </location>
</feature>
<gene>
    <name evidence="3" type="ORF">TDUB1175_LOCUS1552</name>
</gene>
<accession>A0A7R9YXY9</accession>
<evidence type="ECO:0000256" key="2">
    <source>
        <dbReference type="SAM" id="MobiDB-lite"/>
    </source>
</evidence>
<dbReference type="AlphaFoldDB" id="A0A7R9YXY9"/>
<dbReference type="SUPFAM" id="SSF56747">
    <property type="entry name" value="Prim-pol domain"/>
    <property type="match status" value="1"/>
</dbReference>
<comment type="similarity">
    <text evidence="1">Belongs to the eukaryotic-type primase small subunit family.</text>
</comment>
<dbReference type="GO" id="GO:0003899">
    <property type="term" value="F:DNA-directed RNA polymerase activity"/>
    <property type="evidence" value="ECO:0007669"/>
    <property type="project" value="InterPro"/>
</dbReference>
<evidence type="ECO:0000256" key="1">
    <source>
        <dbReference type="ARBA" id="ARBA00009762"/>
    </source>
</evidence>
<feature type="region of interest" description="Disordered" evidence="2">
    <location>
        <begin position="142"/>
        <end position="167"/>
    </location>
</feature>
<dbReference type="InterPro" id="IPR002755">
    <property type="entry name" value="DNA_primase_S"/>
</dbReference>
<proteinExistence type="inferred from homology"/>
<sequence length="208" mass="24085">MGSLPEGARPVADRLKKKWGNDRGDAYDTSPEEKWEELKRNLDILVGKNAGNKSGNNKAAKKLSTKDRIQIEQFPTKTVFKYCYPRLDINVSKMQNHLLKSPFCVHPKTGRVCVPMDPAKADDFDPFDVPTLPRLMRELDEYNKKQQSQEESADNKEEKAGVTHEWQKTSLREPFEAFRRQFLTPMWQDLRRERRERAEEAAAATGDF</sequence>
<dbReference type="EMBL" id="HBED01003278">
    <property type="protein sequence ID" value="CAD8293625.1"/>
    <property type="molecule type" value="Transcribed_RNA"/>
</dbReference>
<protein>
    <recommendedName>
        <fullName evidence="4">DNA primase small subunit</fullName>
    </recommendedName>
</protein>
<dbReference type="PANTHER" id="PTHR10536">
    <property type="entry name" value="DNA PRIMASE SMALL SUBUNIT"/>
    <property type="match status" value="1"/>
</dbReference>
<evidence type="ECO:0008006" key="4">
    <source>
        <dbReference type="Google" id="ProtNLM"/>
    </source>
</evidence>
<dbReference type="Pfam" id="PF01896">
    <property type="entry name" value="DNA_primase_S"/>
    <property type="match status" value="1"/>
</dbReference>
<evidence type="ECO:0000313" key="3">
    <source>
        <dbReference type="EMBL" id="CAD8293625.1"/>
    </source>
</evidence>
<dbReference type="GO" id="GO:0006269">
    <property type="term" value="P:DNA replication, synthesis of primer"/>
    <property type="evidence" value="ECO:0007669"/>
    <property type="project" value="InterPro"/>
</dbReference>
<dbReference type="Gene3D" id="3.90.920.10">
    <property type="entry name" value="DNA primase, PRIM domain"/>
    <property type="match status" value="1"/>
</dbReference>
<reference evidence="3" key="1">
    <citation type="submission" date="2021-01" db="EMBL/GenBank/DDBJ databases">
        <authorList>
            <person name="Corre E."/>
            <person name="Pelletier E."/>
            <person name="Niang G."/>
            <person name="Scheremetjew M."/>
            <person name="Finn R."/>
            <person name="Kale V."/>
            <person name="Holt S."/>
            <person name="Cochrane G."/>
            <person name="Meng A."/>
            <person name="Brown T."/>
            <person name="Cohen L."/>
        </authorList>
    </citation>
    <scope>NUCLEOTIDE SEQUENCE</scope>
    <source>
        <strain evidence="3">CCMP147</strain>
    </source>
</reference>
<name>A0A7R9YXY9_9STRA</name>
<organism evidence="3">
    <name type="scientific">Pseudictyota dubia</name>
    <dbReference type="NCBI Taxonomy" id="2749911"/>
    <lineage>
        <taxon>Eukaryota</taxon>
        <taxon>Sar</taxon>
        <taxon>Stramenopiles</taxon>
        <taxon>Ochrophyta</taxon>
        <taxon>Bacillariophyta</taxon>
        <taxon>Mediophyceae</taxon>
        <taxon>Biddulphiophycidae</taxon>
        <taxon>Eupodiscales</taxon>
        <taxon>Odontellaceae</taxon>
        <taxon>Pseudictyota</taxon>
    </lineage>
</organism>
<feature type="region of interest" description="Disordered" evidence="2">
    <location>
        <begin position="1"/>
        <end position="31"/>
    </location>
</feature>